<protein>
    <recommendedName>
        <fullName evidence="4">Radical SAM core domain-containing protein</fullName>
    </recommendedName>
</protein>
<keyword evidence="3" id="KW-0411">Iron-sulfur</keyword>
<keyword evidence="1" id="KW-0479">Metal-binding</keyword>
<dbReference type="Gene3D" id="1.10.150.110">
    <property type="entry name" value="DNA polymerase beta, N-terminal domain-like"/>
    <property type="match status" value="1"/>
</dbReference>
<proteinExistence type="predicted"/>
<dbReference type="SUPFAM" id="SSF102114">
    <property type="entry name" value="Radical SAM enzymes"/>
    <property type="match status" value="1"/>
</dbReference>
<dbReference type="SUPFAM" id="SSF47802">
    <property type="entry name" value="DNA polymerase beta, N-terminal domain-like"/>
    <property type="match status" value="1"/>
</dbReference>
<accession>A0A0P6WRG2</accession>
<dbReference type="CDD" id="cd01335">
    <property type="entry name" value="Radical_SAM"/>
    <property type="match status" value="1"/>
</dbReference>
<dbReference type="STRING" id="229920.ADM99_06195"/>
<evidence type="ECO:0000259" key="4">
    <source>
        <dbReference type="Pfam" id="PF04055"/>
    </source>
</evidence>
<dbReference type="GO" id="GO:0051536">
    <property type="term" value="F:iron-sulfur cluster binding"/>
    <property type="evidence" value="ECO:0007669"/>
    <property type="project" value="UniProtKB-KW"/>
</dbReference>
<gene>
    <name evidence="5" type="ORF">ADM99_06195</name>
</gene>
<dbReference type="PANTHER" id="PTHR43432:SF5">
    <property type="entry name" value="ELP3_MIAA_NIFB-LIKE RADICAL SAM CORE DOMAIN-CONTAINING PROTEIN"/>
    <property type="match status" value="1"/>
</dbReference>
<dbReference type="InterPro" id="IPR027421">
    <property type="entry name" value="DNA_pol_lamdba_lyase_dom_sf"/>
</dbReference>
<dbReference type="InterPro" id="IPR058240">
    <property type="entry name" value="rSAM_sf"/>
</dbReference>
<dbReference type="InterPro" id="IPR007197">
    <property type="entry name" value="rSAM"/>
</dbReference>
<dbReference type="SFLD" id="SFLDS00029">
    <property type="entry name" value="Radical_SAM"/>
    <property type="match status" value="1"/>
</dbReference>
<comment type="caution">
    <text evidence="5">The sequence shown here is derived from an EMBL/GenBank/DDBJ whole genome shotgun (WGS) entry which is preliminary data.</text>
</comment>
<dbReference type="Gene3D" id="3.80.30.30">
    <property type="match status" value="1"/>
</dbReference>
<keyword evidence="2" id="KW-0408">Iron</keyword>
<dbReference type="AlphaFoldDB" id="A0A0P6WRG2"/>
<dbReference type="Pfam" id="PF04055">
    <property type="entry name" value="Radical_SAM"/>
    <property type="match status" value="1"/>
</dbReference>
<evidence type="ECO:0000256" key="2">
    <source>
        <dbReference type="ARBA" id="ARBA00023004"/>
    </source>
</evidence>
<dbReference type="PANTHER" id="PTHR43432">
    <property type="entry name" value="SLR0285 PROTEIN"/>
    <property type="match status" value="1"/>
</dbReference>
<dbReference type="InterPro" id="IPR040086">
    <property type="entry name" value="MJ0683-like"/>
</dbReference>
<dbReference type="SFLD" id="SFLDG01084">
    <property type="entry name" value="Uncharacterised_Radical_SAM_Su"/>
    <property type="match status" value="1"/>
</dbReference>
<evidence type="ECO:0000256" key="3">
    <source>
        <dbReference type="ARBA" id="ARBA00023014"/>
    </source>
</evidence>
<organism evidence="5 6">
    <name type="scientific">Leptolinea tardivitalis</name>
    <dbReference type="NCBI Taxonomy" id="229920"/>
    <lineage>
        <taxon>Bacteria</taxon>
        <taxon>Bacillati</taxon>
        <taxon>Chloroflexota</taxon>
        <taxon>Anaerolineae</taxon>
        <taxon>Anaerolineales</taxon>
        <taxon>Anaerolineaceae</taxon>
        <taxon>Leptolinea</taxon>
    </lineage>
</organism>
<dbReference type="GO" id="GO:0046872">
    <property type="term" value="F:metal ion binding"/>
    <property type="evidence" value="ECO:0007669"/>
    <property type="project" value="UniProtKB-KW"/>
</dbReference>
<dbReference type="EMBL" id="LGCK01000007">
    <property type="protein sequence ID" value="KPL72676.1"/>
    <property type="molecule type" value="Genomic_DNA"/>
</dbReference>
<dbReference type="OrthoDB" id="9785699at2"/>
<feature type="domain" description="Radical SAM core" evidence="4">
    <location>
        <begin position="34"/>
        <end position="201"/>
    </location>
</feature>
<keyword evidence="6" id="KW-1185">Reference proteome</keyword>
<dbReference type="GO" id="GO:0003824">
    <property type="term" value="F:catalytic activity"/>
    <property type="evidence" value="ECO:0007669"/>
    <property type="project" value="InterPro"/>
</dbReference>
<dbReference type="Proteomes" id="UP000050430">
    <property type="component" value="Unassembled WGS sequence"/>
</dbReference>
<reference evidence="5 6" key="1">
    <citation type="submission" date="2015-07" db="EMBL/GenBank/DDBJ databases">
        <title>Genome sequence of Leptolinea tardivitalis DSM 16556.</title>
        <authorList>
            <person name="Hemp J."/>
            <person name="Ward L.M."/>
            <person name="Pace L.A."/>
            <person name="Fischer W.W."/>
        </authorList>
    </citation>
    <scope>NUCLEOTIDE SEQUENCE [LARGE SCALE GENOMIC DNA]</scope>
    <source>
        <strain evidence="5 6">YMTK-2</strain>
    </source>
</reference>
<evidence type="ECO:0000313" key="6">
    <source>
        <dbReference type="Proteomes" id="UP000050430"/>
    </source>
</evidence>
<evidence type="ECO:0000256" key="1">
    <source>
        <dbReference type="ARBA" id="ARBA00022723"/>
    </source>
</evidence>
<evidence type="ECO:0000313" key="5">
    <source>
        <dbReference type="EMBL" id="KPL72676.1"/>
    </source>
</evidence>
<sequence length="373" mass="42948">MTEKTRFIPYQPKTILNSHKRVDHWFWSRYSAYPYQGCQHGCKFCYAREEKYSPYDNADEFATTIKVKENAANLLRRALSRKPVDIVCLGDYQPAERKFRITRQMLEVCRDLGFPVFMLSRSPLILRDLDVLQQINHQATSAVAFSIISTPDSSNHPKVVKMEHLAPRVEKRFAAMQEIAKAGILTGTCFMPILPGICDDEANLENVVRWTAESGGKFVLASSLTLADKQKDFFFDFLQESCPELLDSYRHWYPPGSYAPWNYDWEAIALRVRDLCHRYGISDRMPRPIIPGDKFTVNKRIVEQLANTAYVMEINHKPTRIIWEYRKAAWAVEDLQTDIRLVYATMGIKGLQSIPGIPESIIPIVEKIIAGFN</sequence>
<name>A0A0P6WRG2_9CHLR</name>
<dbReference type="RefSeq" id="WP_062421256.1">
    <property type="nucleotide sequence ID" value="NZ_BBYA01000008.1"/>
</dbReference>